<dbReference type="AlphaFoldDB" id="A0A1M7LZ97"/>
<feature type="transmembrane region" description="Helical" evidence="1">
    <location>
        <begin position="223"/>
        <end position="244"/>
    </location>
</feature>
<proteinExistence type="predicted"/>
<gene>
    <name evidence="2" type="ORF">SAMN04487860_11730</name>
</gene>
<keyword evidence="1" id="KW-1133">Transmembrane helix</keyword>
<keyword evidence="1" id="KW-0472">Membrane</keyword>
<protein>
    <submittedName>
        <fullName evidence="2">ABC-2 family transporter protein</fullName>
    </submittedName>
</protein>
<feature type="transmembrane region" description="Helical" evidence="1">
    <location>
        <begin position="59"/>
        <end position="80"/>
    </location>
</feature>
<feature type="transmembrane region" description="Helical" evidence="1">
    <location>
        <begin position="16"/>
        <end position="39"/>
    </location>
</feature>
<name>A0A1M7LZ97_RUMFL</name>
<keyword evidence="1" id="KW-0812">Transmembrane</keyword>
<dbReference type="Proteomes" id="UP000184394">
    <property type="component" value="Unassembled WGS sequence"/>
</dbReference>
<dbReference type="OrthoDB" id="2042451at2"/>
<evidence type="ECO:0000313" key="2">
    <source>
        <dbReference type="EMBL" id="SHM83674.1"/>
    </source>
</evidence>
<feature type="transmembrane region" description="Helical" evidence="1">
    <location>
        <begin position="110"/>
        <end position="131"/>
    </location>
</feature>
<feature type="transmembrane region" description="Helical" evidence="1">
    <location>
        <begin position="173"/>
        <end position="194"/>
    </location>
</feature>
<dbReference type="EMBL" id="FRCT01000017">
    <property type="protein sequence ID" value="SHM83674.1"/>
    <property type="molecule type" value="Genomic_DNA"/>
</dbReference>
<organism evidence="2 3">
    <name type="scientific">Ruminococcus flavefaciens</name>
    <dbReference type="NCBI Taxonomy" id="1265"/>
    <lineage>
        <taxon>Bacteria</taxon>
        <taxon>Bacillati</taxon>
        <taxon>Bacillota</taxon>
        <taxon>Clostridia</taxon>
        <taxon>Eubacteriales</taxon>
        <taxon>Oscillospiraceae</taxon>
        <taxon>Ruminococcus</taxon>
    </lineage>
</organism>
<sequence>MKGLVYREFYLMRKNFALTLAVFLGFLFMISLVFISTYAGNLAKDEENNQMIASFYPQAYLYTGAMALLGFSAAQNGVVYDDYKSRWRLYTYTLPVDEKKMASSMLVSRIILLVVGFLFAVVGEVVLGFAAKKGVSLEHIKNLAVMAAIVSVTFITLPSALRHKEVSKTITTYIAYGIIPFAALVFGIVKFIIYCIKEAEVRYPYLKGEEAIRKVSEPYQEKLVEIAAIAAPFIIVGSLVLCYFRTVKELERRRY</sequence>
<reference evidence="2 3" key="1">
    <citation type="submission" date="2016-11" db="EMBL/GenBank/DDBJ databases">
        <authorList>
            <person name="Jaros S."/>
            <person name="Januszkiewicz K."/>
            <person name="Wedrychowicz H."/>
        </authorList>
    </citation>
    <scope>NUCLEOTIDE SEQUENCE [LARGE SCALE GENOMIC DNA]</scope>
    <source>
        <strain evidence="2 3">Y1</strain>
    </source>
</reference>
<evidence type="ECO:0000256" key="1">
    <source>
        <dbReference type="SAM" id="Phobius"/>
    </source>
</evidence>
<evidence type="ECO:0000313" key="3">
    <source>
        <dbReference type="Proteomes" id="UP000184394"/>
    </source>
</evidence>
<accession>A0A1M7LZ97</accession>
<dbReference type="RefSeq" id="WP_072952172.1">
    <property type="nucleotide sequence ID" value="NZ_FRCT01000017.1"/>
</dbReference>
<feature type="transmembrane region" description="Helical" evidence="1">
    <location>
        <begin position="143"/>
        <end position="161"/>
    </location>
</feature>